<dbReference type="EMBL" id="QBKA01000002">
    <property type="protein sequence ID" value="RDC59536.1"/>
    <property type="molecule type" value="Genomic_DNA"/>
</dbReference>
<sequence length="452" mass="48296">MPFSAKGSQFSPNHPFPPEVRPDCMTIPYPFRRQAFLAIACVVASLAAFLGARMLLAQVSGDRGIAPVVASADIAVGGIDVDVTGDTLEEARVEGWRQAQSLAWKKLDGPNLSDSQIESIVSAVVVEREQLGANRYIARLGVIFDRQRAGRYLGRQGARSRSAPMLLVPVTFSAGTQTVYEMRNPWQRAWAEYQAGSSRISYVRPSGAGGDSLLINYGQVGRRSRAWWRNILDQFGATDVLVPIANLRYQYPGGPIEGTFVARYGPDSKYLASFSLTARNQAALPGMLEDAVGRFDDIFEEALADGKLRPDLSLSQRTGEAAPAIRELIEAGRQAGAQERANAAAEAARRRAAEAERTRAAEPEPTPTPTPTATANSYVVQFATPDARALDTTLAAVRAAPGVRGASVTSTAIGGTSVMNVTFEGSLGQLAGALRARSFAVRQGPTGLGISR</sequence>
<evidence type="ECO:0000313" key="4">
    <source>
        <dbReference type="Proteomes" id="UP000253727"/>
    </source>
</evidence>
<feature type="compositionally biased region" description="Basic and acidic residues" evidence="1">
    <location>
        <begin position="347"/>
        <end position="362"/>
    </location>
</feature>
<dbReference type="Proteomes" id="UP000253727">
    <property type="component" value="Unassembled WGS sequence"/>
</dbReference>
<gene>
    <name evidence="3" type="ORF">HME9302_00726</name>
</gene>
<keyword evidence="2" id="KW-0472">Membrane</keyword>
<dbReference type="AlphaFoldDB" id="A0A369Q8R2"/>
<evidence type="ECO:0000313" key="3">
    <source>
        <dbReference type="EMBL" id="RDC59536.1"/>
    </source>
</evidence>
<reference evidence="3 4" key="1">
    <citation type="submission" date="2018-04" db="EMBL/GenBank/DDBJ databases">
        <title>Altererythrobacter sp. HME9302 genome sequencing and assembly.</title>
        <authorList>
            <person name="Kang H."/>
            <person name="Kim H."/>
            <person name="Joh K."/>
        </authorList>
    </citation>
    <scope>NUCLEOTIDE SEQUENCE [LARGE SCALE GENOMIC DNA]</scope>
    <source>
        <strain evidence="3 4">HME9302</strain>
    </source>
</reference>
<name>A0A369Q8R2_9SPHN</name>
<evidence type="ECO:0000256" key="1">
    <source>
        <dbReference type="SAM" id="MobiDB-lite"/>
    </source>
</evidence>
<feature type="region of interest" description="Disordered" evidence="1">
    <location>
        <begin position="336"/>
        <end position="376"/>
    </location>
</feature>
<keyword evidence="4" id="KW-1185">Reference proteome</keyword>
<feature type="transmembrane region" description="Helical" evidence="2">
    <location>
        <begin position="35"/>
        <end position="56"/>
    </location>
</feature>
<proteinExistence type="predicted"/>
<keyword evidence="2" id="KW-0812">Transmembrane</keyword>
<keyword evidence="2" id="KW-1133">Transmembrane helix</keyword>
<protein>
    <recommendedName>
        <fullName evidence="5">Heavy-metal-associated domain-containing protein</fullName>
    </recommendedName>
</protein>
<evidence type="ECO:0000256" key="2">
    <source>
        <dbReference type="SAM" id="Phobius"/>
    </source>
</evidence>
<organism evidence="3 4">
    <name type="scientific">Alteripontixanthobacter maritimus</name>
    <dbReference type="NCBI Taxonomy" id="2161824"/>
    <lineage>
        <taxon>Bacteria</taxon>
        <taxon>Pseudomonadati</taxon>
        <taxon>Pseudomonadota</taxon>
        <taxon>Alphaproteobacteria</taxon>
        <taxon>Sphingomonadales</taxon>
        <taxon>Erythrobacteraceae</taxon>
        <taxon>Alteripontixanthobacter</taxon>
    </lineage>
</organism>
<evidence type="ECO:0008006" key="5">
    <source>
        <dbReference type="Google" id="ProtNLM"/>
    </source>
</evidence>
<accession>A0A369Q8R2</accession>
<comment type="caution">
    <text evidence="3">The sequence shown here is derived from an EMBL/GenBank/DDBJ whole genome shotgun (WGS) entry which is preliminary data.</text>
</comment>
<feature type="compositionally biased region" description="Low complexity" evidence="1">
    <location>
        <begin position="336"/>
        <end position="346"/>
    </location>
</feature>